<dbReference type="GeneID" id="71988323"/>
<reference evidence="1" key="1">
    <citation type="submission" date="2021-12" db="EMBL/GenBank/DDBJ databases">
        <authorList>
            <person name="Zaccaron A."/>
            <person name="Stergiopoulos I."/>
        </authorList>
    </citation>
    <scope>NUCLEOTIDE SEQUENCE</scope>
    <source>
        <strain evidence="1">Race5_Kim</strain>
    </source>
</reference>
<evidence type="ECO:0000313" key="2">
    <source>
        <dbReference type="Proteomes" id="UP000756132"/>
    </source>
</evidence>
<evidence type="ECO:0000313" key="1">
    <source>
        <dbReference type="EMBL" id="UJO15266.1"/>
    </source>
</evidence>
<accession>A0A9Q8LD86</accession>
<gene>
    <name evidence="1" type="ORF">CLAFUR5_08445</name>
</gene>
<protein>
    <submittedName>
        <fullName evidence="1">Uncharacterized protein</fullName>
    </submittedName>
</protein>
<reference evidence="1" key="2">
    <citation type="journal article" date="2022" name="Microb. Genom.">
        <title>A chromosome-scale genome assembly of the tomato pathogen Cladosporium fulvum reveals a compartmentalized genome architecture and the presence of a dispensable chromosome.</title>
        <authorList>
            <person name="Zaccaron A.Z."/>
            <person name="Chen L.H."/>
            <person name="Samaras A."/>
            <person name="Stergiopoulos I."/>
        </authorList>
    </citation>
    <scope>NUCLEOTIDE SEQUENCE</scope>
    <source>
        <strain evidence="1">Race5_Kim</strain>
    </source>
</reference>
<name>A0A9Q8LD86_PASFU</name>
<organism evidence="1 2">
    <name type="scientific">Passalora fulva</name>
    <name type="common">Tomato leaf mold</name>
    <name type="synonym">Cladosporium fulvum</name>
    <dbReference type="NCBI Taxonomy" id="5499"/>
    <lineage>
        <taxon>Eukaryota</taxon>
        <taxon>Fungi</taxon>
        <taxon>Dikarya</taxon>
        <taxon>Ascomycota</taxon>
        <taxon>Pezizomycotina</taxon>
        <taxon>Dothideomycetes</taxon>
        <taxon>Dothideomycetidae</taxon>
        <taxon>Mycosphaerellales</taxon>
        <taxon>Mycosphaerellaceae</taxon>
        <taxon>Fulvia</taxon>
    </lineage>
</organism>
<sequence>MRATKESIAEQAPSKGVFARDRKRFSDLAALPFVASNVQEIVKVSHDQSREWELNISDNIIEELY</sequence>
<dbReference type="RefSeq" id="XP_047759632.1">
    <property type="nucleotide sequence ID" value="XM_047907593.1"/>
</dbReference>
<dbReference type="Proteomes" id="UP000756132">
    <property type="component" value="Chromosome 3"/>
</dbReference>
<keyword evidence="2" id="KW-1185">Reference proteome</keyword>
<dbReference type="KEGG" id="ffu:CLAFUR5_08445"/>
<dbReference type="AlphaFoldDB" id="A0A9Q8LD86"/>
<dbReference type="EMBL" id="CP090165">
    <property type="protein sequence ID" value="UJO15266.1"/>
    <property type="molecule type" value="Genomic_DNA"/>
</dbReference>
<proteinExistence type="predicted"/>